<name>A0A7M2RKA3_9FIRM</name>
<sequence>MNDIKIVPRFIIDGKYYTIDEIGRDKAQEIVVGRMDAAFDRLGYERIKEPEDTSDREEKHAGDHDIHTGVDSVSGA</sequence>
<reference evidence="2 3" key="1">
    <citation type="submission" date="2020-10" db="EMBL/GenBank/DDBJ databases">
        <title>Blautia liquoris sp.nov., isolated from the mud in a fermentation cellar used for the production of Chinese strong-flavoured liquor.</title>
        <authorList>
            <person name="Lu L."/>
        </authorList>
    </citation>
    <scope>NUCLEOTIDE SEQUENCE [LARGE SCALE GENOMIC DNA]</scope>
    <source>
        <strain evidence="2 3">LZLJ-3</strain>
    </source>
</reference>
<dbReference type="AlphaFoldDB" id="A0A7M2RKA3"/>
<protein>
    <submittedName>
        <fullName evidence="2">Uncharacterized protein</fullName>
    </submittedName>
</protein>
<proteinExistence type="predicted"/>
<evidence type="ECO:0000313" key="3">
    <source>
        <dbReference type="Proteomes" id="UP000593601"/>
    </source>
</evidence>
<gene>
    <name evidence="2" type="ORF">INP51_06285</name>
</gene>
<organism evidence="2 3">
    <name type="scientific">Blautia liquoris</name>
    <dbReference type="NCBI Taxonomy" id="2779518"/>
    <lineage>
        <taxon>Bacteria</taxon>
        <taxon>Bacillati</taxon>
        <taxon>Bacillota</taxon>
        <taxon>Clostridia</taxon>
        <taxon>Lachnospirales</taxon>
        <taxon>Lachnospiraceae</taxon>
        <taxon>Blautia</taxon>
    </lineage>
</organism>
<dbReference type="EMBL" id="CP063304">
    <property type="protein sequence ID" value="QOV20548.1"/>
    <property type="molecule type" value="Genomic_DNA"/>
</dbReference>
<evidence type="ECO:0000256" key="1">
    <source>
        <dbReference type="SAM" id="MobiDB-lite"/>
    </source>
</evidence>
<dbReference type="RefSeq" id="WP_193736867.1">
    <property type="nucleotide sequence ID" value="NZ_CP063304.1"/>
</dbReference>
<keyword evidence="3" id="KW-1185">Reference proteome</keyword>
<evidence type="ECO:0000313" key="2">
    <source>
        <dbReference type="EMBL" id="QOV20548.1"/>
    </source>
</evidence>
<dbReference type="KEGG" id="bliq:INP51_06285"/>
<feature type="compositionally biased region" description="Basic and acidic residues" evidence="1">
    <location>
        <begin position="45"/>
        <end position="68"/>
    </location>
</feature>
<dbReference type="Proteomes" id="UP000593601">
    <property type="component" value="Chromosome"/>
</dbReference>
<feature type="region of interest" description="Disordered" evidence="1">
    <location>
        <begin position="45"/>
        <end position="76"/>
    </location>
</feature>
<accession>A0A7M2RKA3</accession>